<name>A0A010R6L9_9PEZI</name>
<organism evidence="2 3">
    <name type="scientific">Colletotrichum fioriniae PJ7</name>
    <dbReference type="NCBI Taxonomy" id="1445577"/>
    <lineage>
        <taxon>Eukaryota</taxon>
        <taxon>Fungi</taxon>
        <taxon>Dikarya</taxon>
        <taxon>Ascomycota</taxon>
        <taxon>Pezizomycotina</taxon>
        <taxon>Sordariomycetes</taxon>
        <taxon>Hypocreomycetidae</taxon>
        <taxon>Glomerellales</taxon>
        <taxon>Glomerellaceae</taxon>
        <taxon>Colletotrichum</taxon>
        <taxon>Colletotrichum acutatum species complex</taxon>
    </lineage>
</organism>
<feature type="region of interest" description="Disordered" evidence="1">
    <location>
        <begin position="1"/>
        <end position="47"/>
    </location>
</feature>
<sequence>MLFPSHHHRRPGCLSRPGNLDPRKDRLYDGQHNTSPPNPQDRPKGIPLQRISAVPPEVRQPARLLTQAEPLEVDEAIAQPREVALGAVDVALQELLLLKVYTSHRPDAARQFVDLLLGTAEGMEQVVERLAALLELSEIGPDELPRASALSEEEAVGD</sequence>
<dbReference type="EMBL" id="JARH01000877">
    <property type="protein sequence ID" value="EXF75841.1"/>
    <property type="molecule type" value="Genomic_DNA"/>
</dbReference>
<evidence type="ECO:0000313" key="3">
    <source>
        <dbReference type="Proteomes" id="UP000020467"/>
    </source>
</evidence>
<dbReference type="AlphaFoldDB" id="A0A010R6L9"/>
<evidence type="ECO:0000256" key="1">
    <source>
        <dbReference type="SAM" id="MobiDB-lite"/>
    </source>
</evidence>
<evidence type="ECO:0000313" key="2">
    <source>
        <dbReference type="EMBL" id="EXF75841.1"/>
    </source>
</evidence>
<protein>
    <submittedName>
        <fullName evidence="2">Uncharacterized protein</fullName>
    </submittedName>
</protein>
<keyword evidence="3" id="KW-1185">Reference proteome</keyword>
<dbReference type="KEGG" id="cfj:CFIO01_07876"/>
<dbReference type="Proteomes" id="UP000020467">
    <property type="component" value="Unassembled WGS sequence"/>
</dbReference>
<reference evidence="2 3" key="1">
    <citation type="submission" date="2014-02" db="EMBL/GenBank/DDBJ databases">
        <title>The genome sequence of Colletotrichum fioriniae PJ7.</title>
        <authorList>
            <person name="Baroncelli R."/>
            <person name="Thon M.R."/>
        </authorList>
    </citation>
    <scope>NUCLEOTIDE SEQUENCE [LARGE SCALE GENOMIC DNA]</scope>
    <source>
        <strain evidence="2 3">PJ7</strain>
    </source>
</reference>
<comment type="caution">
    <text evidence="2">The sequence shown here is derived from an EMBL/GenBank/DDBJ whole genome shotgun (WGS) entry which is preliminary data.</text>
</comment>
<feature type="compositionally biased region" description="Basic residues" evidence="1">
    <location>
        <begin position="1"/>
        <end position="11"/>
    </location>
</feature>
<accession>A0A010R6L9</accession>
<gene>
    <name evidence="2" type="ORF">CFIO01_07876</name>
</gene>
<proteinExistence type="predicted"/>
<dbReference type="HOGENOM" id="CLU_1669252_0_0_1"/>